<evidence type="ECO:0000313" key="16">
    <source>
        <dbReference type="EMBL" id="KAF2827905.1"/>
    </source>
</evidence>
<dbReference type="SMART" id="SM00729">
    <property type="entry name" value="Elp3"/>
    <property type="match status" value="1"/>
</dbReference>
<evidence type="ECO:0000256" key="6">
    <source>
        <dbReference type="ARBA" id="ARBA00022723"/>
    </source>
</evidence>
<dbReference type="UniPathway" id="UPA00344"/>
<dbReference type="Pfam" id="PF06463">
    <property type="entry name" value="Mob_synth_C"/>
    <property type="match status" value="1"/>
</dbReference>
<dbReference type="CDD" id="cd01335">
    <property type="entry name" value="Radical_SAM"/>
    <property type="match status" value="1"/>
</dbReference>
<dbReference type="InterPro" id="IPR040064">
    <property type="entry name" value="MoaA-like"/>
</dbReference>
<dbReference type="SFLD" id="SFLDG01386">
    <property type="entry name" value="main_SPASM_domain-containing"/>
    <property type="match status" value="1"/>
</dbReference>
<evidence type="ECO:0000256" key="14">
    <source>
        <dbReference type="ARBA" id="ARBA00048697"/>
    </source>
</evidence>
<dbReference type="GO" id="GO:0006777">
    <property type="term" value="P:Mo-molybdopterin cofactor biosynthetic process"/>
    <property type="evidence" value="ECO:0007669"/>
    <property type="project" value="UniProtKB-KW"/>
</dbReference>
<dbReference type="SUPFAM" id="SSF102114">
    <property type="entry name" value="Radical SAM enzymes"/>
    <property type="match status" value="1"/>
</dbReference>
<dbReference type="SFLD" id="SFLDG01067">
    <property type="entry name" value="SPASM/twitch_domain_containing"/>
    <property type="match status" value="1"/>
</dbReference>
<dbReference type="PANTHER" id="PTHR22960">
    <property type="entry name" value="MOLYBDOPTERIN COFACTOR SYNTHESIS PROTEIN A"/>
    <property type="match status" value="1"/>
</dbReference>
<keyword evidence="12" id="KW-0501">Molybdenum cofactor biosynthesis</keyword>
<dbReference type="OrthoDB" id="429626at2759"/>
<keyword evidence="10" id="KW-0496">Mitochondrion</keyword>
<dbReference type="PROSITE" id="PS01305">
    <property type="entry name" value="MOAA_NIFB_PQQE"/>
    <property type="match status" value="1"/>
</dbReference>
<keyword evidence="8" id="KW-0408">Iron</keyword>
<keyword evidence="9" id="KW-0411">Iron-sulfur</keyword>
<keyword evidence="17" id="KW-1185">Reference proteome</keyword>
<dbReference type="SFLD" id="SFLDS00029">
    <property type="entry name" value="Radical_SAM"/>
    <property type="match status" value="1"/>
</dbReference>
<dbReference type="InterPro" id="IPR050105">
    <property type="entry name" value="MoCo_biosynth_MoaA/MoaC"/>
</dbReference>
<evidence type="ECO:0000256" key="2">
    <source>
        <dbReference type="ARBA" id="ARBA00005046"/>
    </source>
</evidence>
<dbReference type="InterPro" id="IPR000385">
    <property type="entry name" value="MoaA_NifB_PqqE_Fe-S-bd_CS"/>
</dbReference>
<evidence type="ECO:0000256" key="5">
    <source>
        <dbReference type="ARBA" id="ARBA00022691"/>
    </source>
</evidence>
<evidence type="ECO:0000256" key="4">
    <source>
        <dbReference type="ARBA" id="ARBA00022485"/>
    </source>
</evidence>
<sequence>MTPMAKIRAVPTALRSATARGEHRVPRAICAIQTRRSIATNAAIREPSVDFPGGVPPVQTPQRKSALEKRIAAVKEAKPFSDFLTDTFSRQHDYLRISITERCNLRCLYCMPEEGIPLSPAEHMLTTPEIFYLSSLFVSQGVTKIRLTGGEPTVRRDIVPLMHQIGSLRANGLRELALTTNGIALHRKLDSMVEAGLTGVNLSLDTLDPFQFQIMTRRNGFEAVMKSINRILEMNKLGANVKLKVNCVVMRGLNEREIIPFVEMGREKEIEVRFIEYMPFGGNKWSQGKMISYQEMLDIIRTKYPDLRRVAGHKNDTSKTFEVPGFVGKVGFISSMTNDFCGTCNRLRITSDGNLKVCLHGNAEVSLRDVLRQGNDGRPIDQEAFERIKQLEMDRHEGRLSDETVLGWGERERELLDVVGAAVKRKAEKHADMGDLENMTNRPMILIGG</sequence>
<keyword evidence="7" id="KW-0547">Nucleotide-binding</keyword>
<dbReference type="InterPro" id="IPR007197">
    <property type="entry name" value="rSAM"/>
</dbReference>
<dbReference type="PANTHER" id="PTHR22960:SF0">
    <property type="entry name" value="MOLYBDENUM COFACTOR BIOSYNTHESIS PROTEIN 1"/>
    <property type="match status" value="1"/>
</dbReference>
<evidence type="ECO:0000256" key="13">
    <source>
        <dbReference type="ARBA" id="ARBA00023239"/>
    </source>
</evidence>
<evidence type="ECO:0000256" key="7">
    <source>
        <dbReference type="ARBA" id="ARBA00022741"/>
    </source>
</evidence>
<comment type="catalytic activity">
    <reaction evidence="14">
        <text>GTP + AH2 + S-adenosyl-L-methionine = (8S)-3',8-cyclo-7,8-dihydroguanosine 5'-triphosphate + 5'-deoxyadenosine + L-methionine + A + H(+)</text>
        <dbReference type="Rhea" id="RHEA:49576"/>
        <dbReference type="ChEBI" id="CHEBI:13193"/>
        <dbReference type="ChEBI" id="CHEBI:15378"/>
        <dbReference type="ChEBI" id="CHEBI:17319"/>
        <dbReference type="ChEBI" id="CHEBI:17499"/>
        <dbReference type="ChEBI" id="CHEBI:37565"/>
        <dbReference type="ChEBI" id="CHEBI:57844"/>
        <dbReference type="ChEBI" id="CHEBI:59789"/>
        <dbReference type="ChEBI" id="CHEBI:131766"/>
        <dbReference type="EC" id="4.1.99.22"/>
    </reaction>
</comment>
<evidence type="ECO:0000256" key="8">
    <source>
        <dbReference type="ARBA" id="ARBA00023004"/>
    </source>
</evidence>
<protein>
    <recommendedName>
        <fullName evidence="3">GTP 3',8-cyclase</fullName>
        <ecNumber evidence="3">4.1.99.22</ecNumber>
    </recommendedName>
</protein>
<proteinExistence type="inferred from homology"/>
<dbReference type="Pfam" id="PF04055">
    <property type="entry name" value="Radical_SAM"/>
    <property type="match status" value="1"/>
</dbReference>
<evidence type="ECO:0000256" key="10">
    <source>
        <dbReference type="ARBA" id="ARBA00023128"/>
    </source>
</evidence>
<dbReference type="EMBL" id="MU006223">
    <property type="protein sequence ID" value="KAF2827905.1"/>
    <property type="molecule type" value="Genomic_DNA"/>
</dbReference>
<accession>A0A6A7A5N8</accession>
<evidence type="ECO:0000256" key="11">
    <source>
        <dbReference type="ARBA" id="ARBA00023134"/>
    </source>
</evidence>
<dbReference type="GO" id="GO:0061799">
    <property type="term" value="F:cyclic pyranopterin monophosphate synthase activity"/>
    <property type="evidence" value="ECO:0007669"/>
    <property type="project" value="TreeGrafter"/>
</dbReference>
<gene>
    <name evidence="16" type="ORF">CC86DRAFT_320325</name>
</gene>
<dbReference type="SFLD" id="SFLDG01383">
    <property type="entry name" value="cyclic_pyranopterin_phosphate"/>
    <property type="match status" value="1"/>
</dbReference>
<dbReference type="InterPro" id="IPR058240">
    <property type="entry name" value="rSAM_sf"/>
</dbReference>
<keyword evidence="11" id="KW-0342">GTP-binding</keyword>
<feature type="domain" description="Radical SAM core" evidence="15">
    <location>
        <begin position="87"/>
        <end position="314"/>
    </location>
</feature>
<dbReference type="CDD" id="cd21117">
    <property type="entry name" value="Twitch_MoaA"/>
    <property type="match status" value="1"/>
</dbReference>
<dbReference type="InterPro" id="IPR010505">
    <property type="entry name" value="MoaA_twitch"/>
</dbReference>
<keyword evidence="6" id="KW-0479">Metal-binding</keyword>
<dbReference type="HAMAP" id="MF_01225_B">
    <property type="entry name" value="MoaA_B"/>
    <property type="match status" value="1"/>
</dbReference>
<evidence type="ECO:0000256" key="9">
    <source>
        <dbReference type="ARBA" id="ARBA00023014"/>
    </source>
</evidence>
<comment type="pathway">
    <text evidence="2">Cofactor biosynthesis; molybdopterin biosynthesis.</text>
</comment>
<evidence type="ECO:0000313" key="17">
    <source>
        <dbReference type="Proteomes" id="UP000799424"/>
    </source>
</evidence>
<dbReference type="InterPro" id="IPR006638">
    <property type="entry name" value="Elp3/MiaA/NifB-like_rSAM"/>
</dbReference>
<comment type="cofactor">
    <cofactor evidence="1">
        <name>[4Fe-4S] cluster</name>
        <dbReference type="ChEBI" id="CHEBI:49883"/>
    </cofactor>
</comment>
<dbReference type="GO" id="GO:0051539">
    <property type="term" value="F:4 iron, 4 sulfur cluster binding"/>
    <property type="evidence" value="ECO:0007669"/>
    <property type="project" value="UniProtKB-KW"/>
</dbReference>
<dbReference type="GO" id="GO:0061798">
    <property type="term" value="F:GTP 3',8'-cyclase activity"/>
    <property type="evidence" value="ECO:0007669"/>
    <property type="project" value="UniProtKB-EC"/>
</dbReference>
<evidence type="ECO:0000259" key="15">
    <source>
        <dbReference type="PROSITE" id="PS51918"/>
    </source>
</evidence>
<dbReference type="Proteomes" id="UP000799424">
    <property type="component" value="Unassembled WGS sequence"/>
</dbReference>
<dbReference type="InterPro" id="IPR013483">
    <property type="entry name" value="MoaA"/>
</dbReference>
<evidence type="ECO:0000256" key="1">
    <source>
        <dbReference type="ARBA" id="ARBA00001966"/>
    </source>
</evidence>
<dbReference type="GO" id="GO:0005525">
    <property type="term" value="F:GTP binding"/>
    <property type="evidence" value="ECO:0007669"/>
    <property type="project" value="UniProtKB-KW"/>
</dbReference>
<reference evidence="16" key="1">
    <citation type="journal article" date="2020" name="Stud. Mycol.">
        <title>101 Dothideomycetes genomes: a test case for predicting lifestyles and emergence of pathogens.</title>
        <authorList>
            <person name="Haridas S."/>
            <person name="Albert R."/>
            <person name="Binder M."/>
            <person name="Bloem J."/>
            <person name="Labutti K."/>
            <person name="Salamov A."/>
            <person name="Andreopoulos B."/>
            <person name="Baker S."/>
            <person name="Barry K."/>
            <person name="Bills G."/>
            <person name="Bluhm B."/>
            <person name="Cannon C."/>
            <person name="Castanera R."/>
            <person name="Culley D."/>
            <person name="Daum C."/>
            <person name="Ezra D."/>
            <person name="Gonzalez J."/>
            <person name="Henrissat B."/>
            <person name="Kuo A."/>
            <person name="Liang C."/>
            <person name="Lipzen A."/>
            <person name="Lutzoni F."/>
            <person name="Magnuson J."/>
            <person name="Mondo S."/>
            <person name="Nolan M."/>
            <person name="Ohm R."/>
            <person name="Pangilinan J."/>
            <person name="Park H.-J."/>
            <person name="Ramirez L."/>
            <person name="Alfaro M."/>
            <person name="Sun H."/>
            <person name="Tritt A."/>
            <person name="Yoshinaga Y."/>
            <person name="Zwiers L.-H."/>
            <person name="Turgeon B."/>
            <person name="Goodwin S."/>
            <person name="Spatafora J."/>
            <person name="Crous P."/>
            <person name="Grigoriev I."/>
        </authorList>
    </citation>
    <scope>NUCLEOTIDE SEQUENCE</scope>
    <source>
        <strain evidence="16">CBS 113818</strain>
    </source>
</reference>
<dbReference type="PROSITE" id="PS51918">
    <property type="entry name" value="RADICAL_SAM"/>
    <property type="match status" value="1"/>
</dbReference>
<dbReference type="AlphaFoldDB" id="A0A6A7A5N8"/>
<dbReference type="Gene3D" id="3.20.20.70">
    <property type="entry name" value="Aldolase class I"/>
    <property type="match status" value="1"/>
</dbReference>
<dbReference type="NCBIfam" id="TIGR02666">
    <property type="entry name" value="moaA"/>
    <property type="match status" value="1"/>
</dbReference>
<keyword evidence="5" id="KW-0949">S-adenosyl-L-methionine</keyword>
<dbReference type="GO" id="GO:0046872">
    <property type="term" value="F:metal ion binding"/>
    <property type="evidence" value="ECO:0007669"/>
    <property type="project" value="UniProtKB-KW"/>
</dbReference>
<evidence type="ECO:0000256" key="12">
    <source>
        <dbReference type="ARBA" id="ARBA00023150"/>
    </source>
</evidence>
<name>A0A6A7A5N8_9PLEO</name>
<dbReference type="InterPro" id="IPR013785">
    <property type="entry name" value="Aldolase_TIM"/>
</dbReference>
<dbReference type="EC" id="4.1.99.22" evidence="3"/>
<keyword evidence="4" id="KW-0004">4Fe-4S</keyword>
<keyword evidence="13" id="KW-0456">Lyase</keyword>
<organism evidence="16 17">
    <name type="scientific">Ophiobolus disseminans</name>
    <dbReference type="NCBI Taxonomy" id="1469910"/>
    <lineage>
        <taxon>Eukaryota</taxon>
        <taxon>Fungi</taxon>
        <taxon>Dikarya</taxon>
        <taxon>Ascomycota</taxon>
        <taxon>Pezizomycotina</taxon>
        <taxon>Dothideomycetes</taxon>
        <taxon>Pleosporomycetidae</taxon>
        <taxon>Pleosporales</taxon>
        <taxon>Pleosporineae</taxon>
        <taxon>Phaeosphaeriaceae</taxon>
        <taxon>Ophiobolus</taxon>
    </lineage>
</organism>
<evidence type="ECO:0000256" key="3">
    <source>
        <dbReference type="ARBA" id="ARBA00012167"/>
    </source>
</evidence>